<feature type="chain" id="PRO_5046683711" evidence="2">
    <location>
        <begin position="36"/>
        <end position="308"/>
    </location>
</feature>
<dbReference type="Proteomes" id="UP001209803">
    <property type="component" value="Chromosome"/>
</dbReference>
<dbReference type="RefSeq" id="WP_209006610.1">
    <property type="nucleotide sequence ID" value="NZ_CP120863.1"/>
</dbReference>
<feature type="region of interest" description="Disordered" evidence="1">
    <location>
        <begin position="273"/>
        <end position="308"/>
    </location>
</feature>
<gene>
    <name evidence="3" type="ORF">K1718_17445</name>
</gene>
<keyword evidence="4" id="KW-1185">Reference proteome</keyword>
<evidence type="ECO:0000256" key="1">
    <source>
        <dbReference type="SAM" id="MobiDB-lite"/>
    </source>
</evidence>
<feature type="signal peptide" evidence="2">
    <location>
        <begin position="1"/>
        <end position="35"/>
    </location>
</feature>
<evidence type="ECO:0000256" key="2">
    <source>
        <dbReference type="SAM" id="SignalP"/>
    </source>
</evidence>
<sequence length="308" mass="32679">MFEAFRRIGSKFLRSSLMSIYAIVLASGPSLVASAQESGNAENQDVQNHILGIGICPPWNPQSPEMCKNSLDKVMSALAPRLDASPSQTHLLVNEGASASALKLKATELSNNLGPDDRLIIYANLPLSSAEVADADTAFGHVLELWADQSPETAGEAIAEGIWMSAPAFAAMIHTIRAGEVVLILDTNNSYAVNLDLLDEHSVDLENRPEALVTSSGQGQMANYSADRTISLFAKHLSLALGETEGTLLDVMTAASQGTRQAAIPICASLKEHQGADSDHSPDCTQVPEVHDPDSLLSQTLLAPLPES</sequence>
<evidence type="ECO:0000313" key="4">
    <source>
        <dbReference type="Proteomes" id="UP001209803"/>
    </source>
</evidence>
<accession>A0ABY8EXY7</accession>
<reference evidence="3 4" key="1">
    <citation type="submission" date="2023-03" db="EMBL/GenBank/DDBJ databases">
        <title>Roseibium porphyridii sp. nov. and Roseibium rhodosorbium sp. nov. isolated from marine algae, Porphyridium cruentum and Rhodosorus marinus, respectively.</title>
        <authorList>
            <person name="Lee M.W."/>
            <person name="Choi B.J."/>
            <person name="Lee J.K."/>
            <person name="Choi D.G."/>
            <person name="Baek J.H."/>
            <person name="Bayburt H."/>
            <person name="Kim J.M."/>
            <person name="Han D.M."/>
            <person name="Kim K.H."/>
            <person name="Jeon C.O."/>
        </authorList>
    </citation>
    <scope>NUCLEOTIDE SEQUENCE [LARGE SCALE GENOMIC DNA]</scope>
    <source>
        <strain evidence="3 4">KMA01</strain>
    </source>
</reference>
<name>A0ABY8EXY7_9HYPH</name>
<keyword evidence="2" id="KW-0732">Signal</keyword>
<feature type="compositionally biased region" description="Basic and acidic residues" evidence="1">
    <location>
        <begin position="273"/>
        <end position="282"/>
    </location>
</feature>
<dbReference type="EMBL" id="CP120863">
    <property type="protein sequence ID" value="WFE87941.1"/>
    <property type="molecule type" value="Genomic_DNA"/>
</dbReference>
<evidence type="ECO:0000313" key="3">
    <source>
        <dbReference type="EMBL" id="WFE87941.1"/>
    </source>
</evidence>
<proteinExistence type="predicted"/>
<organism evidence="3 4">
    <name type="scientific">Roseibium porphyridii</name>
    <dbReference type="NCBI Taxonomy" id="2866279"/>
    <lineage>
        <taxon>Bacteria</taxon>
        <taxon>Pseudomonadati</taxon>
        <taxon>Pseudomonadota</taxon>
        <taxon>Alphaproteobacteria</taxon>
        <taxon>Hyphomicrobiales</taxon>
        <taxon>Stappiaceae</taxon>
        <taxon>Roseibium</taxon>
    </lineage>
</organism>
<protein>
    <submittedName>
        <fullName evidence="3">Uncharacterized protein</fullName>
    </submittedName>
</protein>